<dbReference type="AlphaFoldDB" id="M6CN91"/>
<dbReference type="InterPro" id="IPR029044">
    <property type="entry name" value="Nucleotide-diphossugar_trans"/>
</dbReference>
<dbReference type="PANTHER" id="PTHR22916">
    <property type="entry name" value="GLYCOSYLTRANSFERASE"/>
    <property type="match status" value="1"/>
</dbReference>
<dbReference type="RefSeq" id="WP_017809945.1">
    <property type="nucleotide sequence ID" value="NZ_ANIK01000071.1"/>
</dbReference>
<dbReference type="EMBL" id="ANIK01000071">
    <property type="protein sequence ID" value="EMJ93209.1"/>
    <property type="molecule type" value="Genomic_DNA"/>
</dbReference>
<dbReference type="Proteomes" id="UP000011988">
    <property type="component" value="Unassembled WGS sequence"/>
</dbReference>
<protein>
    <submittedName>
        <fullName evidence="2">Glycosyltransferase, group 2 family protein</fullName>
        <ecNumber evidence="2">2.4.-.-</ecNumber>
    </submittedName>
</protein>
<accession>M6CN91</accession>
<dbReference type="EC" id="2.4.-.-" evidence="2"/>
<dbReference type="OrthoDB" id="9810303at2"/>
<dbReference type="CDD" id="cd06433">
    <property type="entry name" value="GT_2_WfgS_like"/>
    <property type="match status" value="1"/>
</dbReference>
<proteinExistence type="predicted"/>
<feature type="domain" description="Glycosyltransferase 2-like" evidence="1">
    <location>
        <begin position="9"/>
        <end position="132"/>
    </location>
</feature>
<keyword evidence="2" id="KW-0328">Glycosyltransferase</keyword>
<dbReference type="PATRIC" id="fig|1218565.3.peg.3336"/>
<dbReference type="GO" id="GO:0016758">
    <property type="term" value="F:hexosyltransferase activity"/>
    <property type="evidence" value="ECO:0007669"/>
    <property type="project" value="UniProtKB-ARBA"/>
</dbReference>
<comment type="caution">
    <text evidence="2">The sequence shown here is derived from an EMBL/GenBank/DDBJ whole genome shotgun (WGS) entry which is preliminary data.</text>
</comment>
<dbReference type="Gene3D" id="3.90.550.10">
    <property type="entry name" value="Spore Coat Polysaccharide Biosynthesis Protein SpsA, Chain A"/>
    <property type="match status" value="1"/>
</dbReference>
<dbReference type="InterPro" id="IPR001173">
    <property type="entry name" value="Glyco_trans_2-like"/>
</dbReference>
<evidence type="ECO:0000259" key="1">
    <source>
        <dbReference type="Pfam" id="PF00535"/>
    </source>
</evidence>
<evidence type="ECO:0000313" key="3">
    <source>
        <dbReference type="Proteomes" id="UP000011988"/>
    </source>
</evidence>
<dbReference type="SUPFAM" id="SSF53448">
    <property type="entry name" value="Nucleotide-diphospho-sugar transferases"/>
    <property type="match status" value="1"/>
</dbReference>
<gene>
    <name evidence="2" type="ORF">LEP1GSC194_1915</name>
</gene>
<dbReference type="PANTHER" id="PTHR22916:SF67">
    <property type="entry name" value="COLANIC ACID BIOSYNTHESIS GLYCOSYL TRANSFERASE WCAE-RELATED"/>
    <property type="match status" value="1"/>
</dbReference>
<evidence type="ECO:0000313" key="2">
    <source>
        <dbReference type="EMBL" id="EMJ93209.1"/>
    </source>
</evidence>
<reference evidence="2 3" key="1">
    <citation type="submission" date="2013-01" db="EMBL/GenBank/DDBJ databases">
        <authorList>
            <person name="Harkins D.M."/>
            <person name="Durkin A.S."/>
            <person name="Brinkac L.M."/>
            <person name="Haft D.H."/>
            <person name="Selengut J.D."/>
            <person name="Sanka R."/>
            <person name="DePew J."/>
            <person name="Purushe J."/>
            <person name="Galloway R.L."/>
            <person name="Vinetz J.M."/>
            <person name="Sutton G.G."/>
            <person name="Nierman W.C."/>
            <person name="Fouts D.E."/>
        </authorList>
    </citation>
    <scope>NUCLEOTIDE SEQUENCE [LARGE SCALE GENOMIC DNA]</scope>
    <source>
        <strain evidence="2 3">79601</strain>
    </source>
</reference>
<dbReference type="Pfam" id="PF00535">
    <property type="entry name" value="Glycos_transf_2"/>
    <property type="match status" value="1"/>
</dbReference>
<organism evidence="2 3">
    <name type="scientific">Leptospira alstonii serovar Sichuan str. 79601</name>
    <dbReference type="NCBI Taxonomy" id="1218565"/>
    <lineage>
        <taxon>Bacteria</taxon>
        <taxon>Pseudomonadati</taxon>
        <taxon>Spirochaetota</taxon>
        <taxon>Spirochaetia</taxon>
        <taxon>Leptospirales</taxon>
        <taxon>Leptospiraceae</taxon>
        <taxon>Leptospira</taxon>
    </lineage>
</organism>
<name>M6CN91_9LEPT</name>
<sequence length="264" mass="30334">MTKKEPKISIITINYNDRVGLEKTILSVRGQTSLDQCEHIIIDAASKDGSLDVILKYADQFSFWSSESDRGVYDGQNKGILNSKGEYILFINSGDVLADEHTLSKILSYELNSDLIYGDMYIESKDGRYRLGKQPSTMTVRHLLLDTIWHPACLIKKELFERYGLYDLNFRIAADYEFWLKVFSFGVSTEHISVPFSRFNLEGLSSAPQNQNSLLQERKKAQSLYFNRITLFLYRDILGTIRSSFLLGKFLLRKILVLLKLKTA</sequence>
<keyword evidence="2" id="KW-0808">Transferase</keyword>